<dbReference type="AlphaFoldDB" id="A0A9J6RR28"/>
<evidence type="ECO:0000313" key="3">
    <source>
        <dbReference type="Proteomes" id="UP001069090"/>
    </source>
</evidence>
<organism evidence="2 3">
    <name type="scientific">Dasania phycosphaerae</name>
    <dbReference type="NCBI Taxonomy" id="2950436"/>
    <lineage>
        <taxon>Bacteria</taxon>
        <taxon>Pseudomonadati</taxon>
        <taxon>Pseudomonadota</taxon>
        <taxon>Gammaproteobacteria</taxon>
        <taxon>Cellvibrionales</taxon>
        <taxon>Spongiibacteraceae</taxon>
        <taxon>Dasania</taxon>
    </lineage>
</organism>
<sequence length="152" mass="16986">MKIQLARIDQSDLVAQGVYDLLSELFPAEAANYPLAKLQKAAFQGLRPDGGLWSLLAFNEQEQMVGMLNLSRCVAIYAGGEFGEITEMYVRPDYRSQKIGEQLIARAKRFAQEKAWPVLEVGAPDVPRCQRTVDFYQANGFAMVGPRLELSL</sequence>
<keyword evidence="2" id="KW-0808">Transferase</keyword>
<evidence type="ECO:0000259" key="1">
    <source>
        <dbReference type="PROSITE" id="PS51186"/>
    </source>
</evidence>
<dbReference type="CDD" id="cd04301">
    <property type="entry name" value="NAT_SF"/>
    <property type="match status" value="1"/>
</dbReference>
<name>A0A9J6RR28_9GAMM</name>
<protein>
    <submittedName>
        <fullName evidence="2">GNAT family N-acetyltransferase</fullName>
        <ecNumber evidence="2">2.3.1.-</ecNumber>
    </submittedName>
</protein>
<dbReference type="RefSeq" id="WP_258332635.1">
    <property type="nucleotide sequence ID" value="NZ_JAPTGG010000014.1"/>
</dbReference>
<dbReference type="SUPFAM" id="SSF55729">
    <property type="entry name" value="Acyl-CoA N-acyltransferases (Nat)"/>
    <property type="match status" value="1"/>
</dbReference>
<dbReference type="Gene3D" id="3.40.630.30">
    <property type="match status" value="1"/>
</dbReference>
<evidence type="ECO:0000313" key="2">
    <source>
        <dbReference type="EMBL" id="MCZ0866607.1"/>
    </source>
</evidence>
<proteinExistence type="predicted"/>
<dbReference type="Proteomes" id="UP001069090">
    <property type="component" value="Unassembled WGS sequence"/>
</dbReference>
<keyword evidence="3" id="KW-1185">Reference proteome</keyword>
<dbReference type="GO" id="GO:0016747">
    <property type="term" value="F:acyltransferase activity, transferring groups other than amino-acyl groups"/>
    <property type="evidence" value="ECO:0007669"/>
    <property type="project" value="InterPro"/>
</dbReference>
<reference evidence="2 3" key="1">
    <citation type="submission" date="2022-12" db="EMBL/GenBank/DDBJ databases">
        <title>Dasania phycosphaerae sp. nov., isolated from particulate material of the south coast of Korea.</title>
        <authorList>
            <person name="Jiang Y."/>
        </authorList>
    </citation>
    <scope>NUCLEOTIDE SEQUENCE [LARGE SCALE GENOMIC DNA]</scope>
    <source>
        <strain evidence="2 3">GY-19</strain>
    </source>
</reference>
<dbReference type="EMBL" id="JAPTGG010000014">
    <property type="protein sequence ID" value="MCZ0866607.1"/>
    <property type="molecule type" value="Genomic_DNA"/>
</dbReference>
<dbReference type="EC" id="2.3.1.-" evidence="2"/>
<comment type="caution">
    <text evidence="2">The sequence shown here is derived from an EMBL/GenBank/DDBJ whole genome shotgun (WGS) entry which is preliminary data.</text>
</comment>
<gene>
    <name evidence="2" type="ORF">O0V09_15455</name>
</gene>
<dbReference type="InterPro" id="IPR000182">
    <property type="entry name" value="GNAT_dom"/>
</dbReference>
<feature type="domain" description="N-acetyltransferase" evidence="1">
    <location>
        <begin position="1"/>
        <end position="152"/>
    </location>
</feature>
<dbReference type="Pfam" id="PF00583">
    <property type="entry name" value="Acetyltransf_1"/>
    <property type="match status" value="1"/>
</dbReference>
<accession>A0A9J6RR28</accession>
<dbReference type="InterPro" id="IPR016181">
    <property type="entry name" value="Acyl_CoA_acyltransferase"/>
</dbReference>
<dbReference type="PROSITE" id="PS51186">
    <property type="entry name" value="GNAT"/>
    <property type="match status" value="1"/>
</dbReference>
<keyword evidence="2" id="KW-0012">Acyltransferase</keyword>